<evidence type="ECO:0000313" key="1">
    <source>
        <dbReference type="EMBL" id="KII69884.1"/>
    </source>
</evidence>
<gene>
    <name evidence="1" type="ORF">RF11_15667</name>
</gene>
<accession>A0A0C2IX16</accession>
<protein>
    <recommendedName>
        <fullName evidence="3">Tc1-like transposase DDE domain-containing protein</fullName>
    </recommendedName>
</protein>
<comment type="caution">
    <text evidence="1">The sequence shown here is derived from an EMBL/GenBank/DDBJ whole genome shotgun (WGS) entry which is preliminary data.</text>
</comment>
<evidence type="ECO:0008006" key="3">
    <source>
        <dbReference type="Google" id="ProtNLM"/>
    </source>
</evidence>
<dbReference type="AlphaFoldDB" id="A0A0C2IX16"/>
<proteinExistence type="predicted"/>
<keyword evidence="2" id="KW-1185">Reference proteome</keyword>
<sequence length="133" mass="16276">MNTKLLDIHKTKIHGHIEENPILTLNEIKHKLIEEFNLLVLHRTIYREIISINITYKLLGFIHQERKDRVYIDERFRYAQQYFERYFQIFFLNTFLPANIIYIDENWFNVHRRRSYGRSTTLELSSKNCVAEI</sequence>
<reference evidence="1 2" key="1">
    <citation type="journal article" date="2014" name="Genome Biol. Evol.">
        <title>The genome of the myxosporean Thelohanellus kitauei shows adaptations to nutrient acquisition within its fish host.</title>
        <authorList>
            <person name="Yang Y."/>
            <person name="Xiong J."/>
            <person name="Zhou Z."/>
            <person name="Huo F."/>
            <person name="Miao W."/>
            <person name="Ran C."/>
            <person name="Liu Y."/>
            <person name="Zhang J."/>
            <person name="Feng J."/>
            <person name="Wang M."/>
            <person name="Wang M."/>
            <person name="Wang L."/>
            <person name="Yao B."/>
        </authorList>
    </citation>
    <scope>NUCLEOTIDE SEQUENCE [LARGE SCALE GENOMIC DNA]</scope>
    <source>
        <strain evidence="1">Wuqing</strain>
    </source>
</reference>
<dbReference type="Proteomes" id="UP000031668">
    <property type="component" value="Unassembled WGS sequence"/>
</dbReference>
<name>A0A0C2IX16_THEKT</name>
<dbReference type="EMBL" id="JWZT01002262">
    <property type="protein sequence ID" value="KII69884.1"/>
    <property type="molecule type" value="Genomic_DNA"/>
</dbReference>
<evidence type="ECO:0000313" key="2">
    <source>
        <dbReference type="Proteomes" id="UP000031668"/>
    </source>
</evidence>
<dbReference type="OrthoDB" id="4843387at2759"/>
<organism evidence="1 2">
    <name type="scientific">Thelohanellus kitauei</name>
    <name type="common">Myxosporean</name>
    <dbReference type="NCBI Taxonomy" id="669202"/>
    <lineage>
        <taxon>Eukaryota</taxon>
        <taxon>Metazoa</taxon>
        <taxon>Cnidaria</taxon>
        <taxon>Myxozoa</taxon>
        <taxon>Myxosporea</taxon>
        <taxon>Bivalvulida</taxon>
        <taxon>Platysporina</taxon>
        <taxon>Myxobolidae</taxon>
        <taxon>Thelohanellus</taxon>
    </lineage>
</organism>